<evidence type="ECO:0000256" key="8">
    <source>
        <dbReference type="RuleBase" id="RU004185"/>
    </source>
</evidence>
<dbReference type="GO" id="GO:0006783">
    <property type="term" value="P:heme biosynthetic process"/>
    <property type="evidence" value="ECO:0007669"/>
    <property type="project" value="UniProtKB-UniRule"/>
</dbReference>
<keyword evidence="7" id="KW-0479">Metal-binding</keyword>
<keyword evidence="4 7" id="KW-0456">Lyase</keyword>
<dbReference type="InterPro" id="IPR033659">
    <property type="entry name" value="Ferrochelatase_N"/>
</dbReference>
<evidence type="ECO:0000313" key="10">
    <source>
        <dbReference type="EMBL" id="GGA08205.1"/>
    </source>
</evidence>
<comment type="catalytic activity">
    <reaction evidence="6">
        <text>Fe-coproporphyrin III + 2 H(+) = coproporphyrin III + Fe(2+)</text>
        <dbReference type="Rhea" id="RHEA:49572"/>
        <dbReference type="ChEBI" id="CHEBI:15378"/>
        <dbReference type="ChEBI" id="CHEBI:29033"/>
        <dbReference type="ChEBI" id="CHEBI:68438"/>
        <dbReference type="ChEBI" id="CHEBI:131725"/>
        <dbReference type="EC" id="4.99.1.9"/>
    </reaction>
    <physiologicalReaction direction="right-to-left" evidence="6">
        <dbReference type="Rhea" id="RHEA:49574"/>
    </physiologicalReaction>
</comment>
<dbReference type="EMBL" id="BMFY01000003">
    <property type="protein sequence ID" value="GGA08205.1"/>
    <property type="molecule type" value="Genomic_DNA"/>
</dbReference>
<keyword evidence="2 7" id="KW-0408">Iron</keyword>
<feature type="binding site" evidence="7">
    <location>
        <position position="148"/>
    </location>
    <ligand>
        <name>Fe-coproporphyrin III</name>
        <dbReference type="ChEBI" id="CHEBI:68438"/>
    </ligand>
</feature>
<feature type="region of interest" description="Disordered" evidence="9">
    <location>
        <begin position="1"/>
        <end position="23"/>
    </location>
</feature>
<name>A0A8J2XJU5_9MICO</name>
<dbReference type="PANTHER" id="PTHR11108">
    <property type="entry name" value="FERROCHELATASE"/>
    <property type="match status" value="1"/>
</dbReference>
<feature type="binding site" evidence="7">
    <location>
        <position position="79"/>
    </location>
    <ligand>
        <name>Fe-coproporphyrin III</name>
        <dbReference type="ChEBI" id="CHEBI:68438"/>
    </ligand>
</feature>
<evidence type="ECO:0000256" key="2">
    <source>
        <dbReference type="ARBA" id="ARBA00023004"/>
    </source>
</evidence>
<dbReference type="EC" id="4.99.1.9" evidence="7"/>
<accession>A0A8J2XJU5</accession>
<evidence type="ECO:0000256" key="7">
    <source>
        <dbReference type="HAMAP-Rule" id="MF_00323"/>
    </source>
</evidence>
<feature type="binding site" evidence="7">
    <location>
        <position position="307"/>
    </location>
    <ligand>
        <name>Fe(2+)</name>
        <dbReference type="ChEBI" id="CHEBI:29033"/>
    </ligand>
</feature>
<reference evidence="10" key="1">
    <citation type="journal article" date="2014" name="Int. J. Syst. Evol. Microbiol.">
        <title>Complete genome sequence of Corynebacterium casei LMG S-19264T (=DSM 44701T), isolated from a smear-ripened cheese.</title>
        <authorList>
            <consortium name="US DOE Joint Genome Institute (JGI-PGF)"/>
            <person name="Walter F."/>
            <person name="Albersmeier A."/>
            <person name="Kalinowski J."/>
            <person name="Ruckert C."/>
        </authorList>
    </citation>
    <scope>NUCLEOTIDE SEQUENCE</scope>
    <source>
        <strain evidence="10">CGMCC 1.12785</strain>
    </source>
</reference>
<evidence type="ECO:0000256" key="3">
    <source>
        <dbReference type="ARBA" id="ARBA00023133"/>
    </source>
</evidence>
<dbReference type="GO" id="GO:0005737">
    <property type="term" value="C:cytoplasm"/>
    <property type="evidence" value="ECO:0007669"/>
    <property type="project" value="UniProtKB-SubCell"/>
</dbReference>
<dbReference type="CDD" id="cd00419">
    <property type="entry name" value="Ferrochelatase_C"/>
    <property type="match status" value="1"/>
</dbReference>
<keyword evidence="3 7" id="KW-0350">Heme biosynthesis</keyword>
<evidence type="ECO:0000256" key="1">
    <source>
        <dbReference type="ARBA" id="ARBA00004744"/>
    </source>
</evidence>
<dbReference type="HAMAP" id="MF_00323">
    <property type="entry name" value="Ferrochelatase"/>
    <property type="match status" value="1"/>
</dbReference>
<keyword evidence="5 7" id="KW-0627">Porphyrin biosynthesis</keyword>
<organism evidence="10 11">
    <name type="scientific">Sediminivirga luteola</name>
    <dbReference type="NCBI Taxonomy" id="1774748"/>
    <lineage>
        <taxon>Bacteria</taxon>
        <taxon>Bacillati</taxon>
        <taxon>Actinomycetota</taxon>
        <taxon>Actinomycetes</taxon>
        <taxon>Micrococcales</taxon>
        <taxon>Brevibacteriaceae</taxon>
        <taxon>Sediminivirga</taxon>
    </lineage>
</organism>
<dbReference type="PANTHER" id="PTHR11108:SF1">
    <property type="entry name" value="FERROCHELATASE, MITOCHONDRIAL"/>
    <property type="match status" value="1"/>
</dbReference>
<keyword evidence="7" id="KW-0963">Cytoplasm</keyword>
<dbReference type="UniPathway" id="UPA00252"/>
<dbReference type="Pfam" id="PF00762">
    <property type="entry name" value="Ferrochelatase"/>
    <property type="match status" value="1"/>
</dbReference>
<comment type="caution">
    <text evidence="7">Lacks conserved residue(s) required for the propagation of feature annotation.</text>
</comment>
<proteinExistence type="inferred from homology"/>
<reference evidence="10" key="2">
    <citation type="submission" date="2020-09" db="EMBL/GenBank/DDBJ databases">
        <authorList>
            <person name="Sun Q."/>
            <person name="Zhou Y."/>
        </authorList>
    </citation>
    <scope>NUCLEOTIDE SEQUENCE</scope>
    <source>
        <strain evidence="10">CGMCC 1.12785</strain>
    </source>
</reference>
<comment type="pathway">
    <text evidence="1 7">Porphyrin-containing compound metabolism; protoheme biosynthesis.</text>
</comment>
<gene>
    <name evidence="10" type="primary">hemH</name>
    <name evidence="7" type="synonym">cpfC</name>
    <name evidence="10" type="ORF">GCM10011333_08810</name>
</gene>
<dbReference type="CDD" id="cd03411">
    <property type="entry name" value="Ferrochelatase_N"/>
    <property type="match status" value="1"/>
</dbReference>
<comment type="function">
    <text evidence="7">Involved in coproporphyrin-dependent heme b biosynthesis. Catalyzes the insertion of ferrous iron into coproporphyrin III to form Fe-coproporphyrin III.</text>
</comment>
<sequence length="360" mass="39365">MTTDFHSASAQTDGAAQTTSRDSSDALAPYDALVLMSFGGPNAPEDVVPFLRNVTAGRGIPEERLVEVGEHYYGFGGKSPINEQNIALRAALESELRRRGVTLPVLWGNRNWEPYLTDELRAAAKGGARRFLAVTTSAYYSYSSYEQYQEDFARATAALAEEGLDVRIDAVPQYFDHPGFVRTQRRIVREAAEELAAAMGAGSAANLSENVHILYVTHSIPLPMQEDSRKYGLGYREQHLKVIEELAAELSSAGIEWPHELVYCSRSGPPQNPWLEPDVNDRLEELATAGAAGVLVVPIGFVSDHMEVKFDLDTEARQTAAAQGLAYVRAATVGTDPEFVSGLVDLAFERARQMRGETAP</sequence>
<keyword evidence="11" id="KW-1185">Reference proteome</keyword>
<protein>
    <recommendedName>
        <fullName evidence="7">Coproporphyrin III ferrochelatase</fullName>
        <ecNumber evidence="7">4.99.1.9</ecNumber>
    </recommendedName>
</protein>
<evidence type="ECO:0000256" key="4">
    <source>
        <dbReference type="ARBA" id="ARBA00023239"/>
    </source>
</evidence>
<comment type="subcellular location">
    <subcellularLocation>
        <location evidence="7">Cytoplasm</location>
    </subcellularLocation>
</comment>
<evidence type="ECO:0000256" key="6">
    <source>
        <dbReference type="ARBA" id="ARBA00024536"/>
    </source>
</evidence>
<comment type="caution">
    <text evidence="10">The sequence shown here is derived from an EMBL/GenBank/DDBJ whole genome shotgun (WGS) entry which is preliminary data.</text>
</comment>
<comment type="similarity">
    <text evidence="7 8">Belongs to the ferrochelatase family.</text>
</comment>
<evidence type="ECO:0000256" key="5">
    <source>
        <dbReference type="ARBA" id="ARBA00023244"/>
    </source>
</evidence>
<dbReference type="Proteomes" id="UP000616114">
    <property type="component" value="Unassembled WGS sequence"/>
</dbReference>
<dbReference type="InterPro" id="IPR033644">
    <property type="entry name" value="Ferrochelatase_C"/>
</dbReference>
<dbReference type="RefSeq" id="WP_188549712.1">
    <property type="nucleotide sequence ID" value="NZ_BMFY01000003.1"/>
</dbReference>
<dbReference type="AlphaFoldDB" id="A0A8J2XJU5"/>
<dbReference type="GO" id="GO:0004325">
    <property type="term" value="F:ferrochelatase activity"/>
    <property type="evidence" value="ECO:0007669"/>
    <property type="project" value="UniProtKB-UniRule"/>
</dbReference>
<evidence type="ECO:0000313" key="11">
    <source>
        <dbReference type="Proteomes" id="UP000616114"/>
    </source>
</evidence>
<dbReference type="InterPro" id="IPR001015">
    <property type="entry name" value="Ferrochelatase"/>
</dbReference>
<dbReference type="Gene3D" id="3.40.50.1400">
    <property type="match status" value="2"/>
</dbReference>
<feature type="compositionally biased region" description="Polar residues" evidence="9">
    <location>
        <begin position="1"/>
        <end position="21"/>
    </location>
</feature>
<dbReference type="GO" id="GO:0046872">
    <property type="term" value="F:metal ion binding"/>
    <property type="evidence" value="ECO:0007669"/>
    <property type="project" value="UniProtKB-KW"/>
</dbReference>
<evidence type="ECO:0000256" key="9">
    <source>
        <dbReference type="SAM" id="MobiDB-lite"/>
    </source>
</evidence>
<feature type="binding site" evidence="7">
    <location>
        <position position="218"/>
    </location>
    <ligand>
        <name>Fe(2+)</name>
        <dbReference type="ChEBI" id="CHEBI:29033"/>
    </ligand>
</feature>
<dbReference type="SUPFAM" id="SSF53800">
    <property type="entry name" value="Chelatase"/>
    <property type="match status" value="1"/>
</dbReference>